<feature type="transmembrane region" description="Helical" evidence="4">
    <location>
        <begin position="48"/>
        <end position="69"/>
    </location>
</feature>
<dbReference type="AlphaFoldDB" id="A0A7I7KW91"/>
<dbReference type="PANTHER" id="PTHR37042:SF4">
    <property type="entry name" value="OUTER MEMBRANE PROTEIN RV1973"/>
    <property type="match status" value="1"/>
</dbReference>
<dbReference type="Proteomes" id="UP000465866">
    <property type="component" value="Chromosome"/>
</dbReference>
<proteinExistence type="predicted"/>
<gene>
    <name evidence="5" type="ORF">MCOO_16270</name>
</gene>
<sequence length="204" mass="21391">MSDDDTTEQHNDAEAPDVEPTTGVEIDKSADAPAAETAPARRLRAIPVIPVVLVVALLAAGGLAAWVYISQYRPDKATDAAAAQSAIGAARDGTVAMLSYKPETLDQDFAAAKSHLTGDFLNYYDTFTKQVVSPAAKGKGVTTIAQVVGAATTEMHPESAVVLVFVNQVTTSKERPDPSAAASSVLVSLTKVHGTWLINKFDPI</sequence>
<evidence type="ECO:0000256" key="1">
    <source>
        <dbReference type="ARBA" id="ARBA00004370"/>
    </source>
</evidence>
<dbReference type="GO" id="GO:0016020">
    <property type="term" value="C:membrane"/>
    <property type="evidence" value="ECO:0007669"/>
    <property type="project" value="UniProtKB-SubCell"/>
</dbReference>
<evidence type="ECO:0008006" key="7">
    <source>
        <dbReference type="Google" id="ProtNLM"/>
    </source>
</evidence>
<name>A0A7I7KW91_9MYCO</name>
<comment type="subcellular location">
    <subcellularLocation>
        <location evidence="1">Membrane</location>
    </subcellularLocation>
</comment>
<accession>A0A7I7KW91</accession>
<evidence type="ECO:0000256" key="2">
    <source>
        <dbReference type="ARBA" id="ARBA00023136"/>
    </source>
</evidence>
<organism evidence="5 6">
    <name type="scientific">Mycobacterium cookii</name>
    <dbReference type="NCBI Taxonomy" id="1775"/>
    <lineage>
        <taxon>Bacteria</taxon>
        <taxon>Bacillati</taxon>
        <taxon>Actinomycetota</taxon>
        <taxon>Actinomycetes</taxon>
        <taxon>Mycobacteriales</taxon>
        <taxon>Mycobacteriaceae</taxon>
        <taxon>Mycobacterium</taxon>
    </lineage>
</organism>
<evidence type="ECO:0000256" key="3">
    <source>
        <dbReference type="SAM" id="MobiDB-lite"/>
    </source>
</evidence>
<keyword evidence="6" id="KW-1185">Reference proteome</keyword>
<dbReference type="PANTHER" id="PTHR37042">
    <property type="entry name" value="OUTER MEMBRANE PROTEIN RV1973"/>
    <property type="match status" value="1"/>
</dbReference>
<keyword evidence="4" id="KW-1133">Transmembrane helix</keyword>
<evidence type="ECO:0000313" key="5">
    <source>
        <dbReference type="EMBL" id="BBX45612.1"/>
    </source>
</evidence>
<feature type="region of interest" description="Disordered" evidence="3">
    <location>
        <begin position="1"/>
        <end position="37"/>
    </location>
</feature>
<keyword evidence="4" id="KW-0812">Transmembrane</keyword>
<evidence type="ECO:0000313" key="6">
    <source>
        <dbReference type="Proteomes" id="UP000465866"/>
    </source>
</evidence>
<protein>
    <recommendedName>
        <fullName evidence="7">Twin-arginine translocation pathway signal</fullName>
    </recommendedName>
</protein>
<dbReference type="RefSeq" id="WP_163775880.1">
    <property type="nucleotide sequence ID" value="NZ_AP022569.1"/>
</dbReference>
<keyword evidence="2 4" id="KW-0472">Membrane</keyword>
<evidence type="ECO:0000256" key="4">
    <source>
        <dbReference type="SAM" id="Phobius"/>
    </source>
</evidence>
<reference evidence="5 6" key="1">
    <citation type="journal article" date="2019" name="Emerg. Microbes Infect.">
        <title>Comprehensive subspecies identification of 175 nontuberculous mycobacteria species based on 7547 genomic profiles.</title>
        <authorList>
            <person name="Matsumoto Y."/>
            <person name="Kinjo T."/>
            <person name="Motooka D."/>
            <person name="Nabeya D."/>
            <person name="Jung N."/>
            <person name="Uechi K."/>
            <person name="Horii T."/>
            <person name="Iida T."/>
            <person name="Fujita J."/>
            <person name="Nakamura S."/>
        </authorList>
    </citation>
    <scope>NUCLEOTIDE SEQUENCE [LARGE SCALE GENOMIC DNA]</scope>
    <source>
        <strain evidence="5 6">JCM 12404</strain>
    </source>
</reference>
<dbReference type="KEGG" id="mcoo:MCOO_16270"/>
<dbReference type="EMBL" id="AP022569">
    <property type="protein sequence ID" value="BBX45612.1"/>
    <property type="molecule type" value="Genomic_DNA"/>
</dbReference>